<dbReference type="InterPro" id="IPR028081">
    <property type="entry name" value="Leu-bd"/>
</dbReference>
<dbReference type="KEGG" id="nhu:H0264_18190"/>
<dbReference type="AlphaFoldDB" id="A0A7D6VEA2"/>
<keyword evidence="2" id="KW-0732">Signal</keyword>
<feature type="transmembrane region" description="Helical" evidence="4">
    <location>
        <begin position="40"/>
        <end position="60"/>
    </location>
</feature>
<comment type="similarity">
    <text evidence="1">Belongs to the leucine-binding protein family.</text>
</comment>
<evidence type="ECO:0000313" key="6">
    <source>
        <dbReference type="EMBL" id="QLY34481.1"/>
    </source>
</evidence>
<dbReference type="Pfam" id="PF13458">
    <property type="entry name" value="Peripla_BP_6"/>
    <property type="match status" value="1"/>
</dbReference>
<proteinExistence type="inferred from homology"/>
<evidence type="ECO:0000256" key="4">
    <source>
        <dbReference type="SAM" id="Phobius"/>
    </source>
</evidence>
<gene>
    <name evidence="6" type="ORF">H0264_18190</name>
</gene>
<dbReference type="InterPro" id="IPR028082">
    <property type="entry name" value="Peripla_BP_I"/>
</dbReference>
<protein>
    <submittedName>
        <fullName evidence="6">Branched-chain amino acid ABC transporter substrate-binding protein</fullName>
    </submittedName>
</protein>
<evidence type="ECO:0000259" key="5">
    <source>
        <dbReference type="Pfam" id="PF13458"/>
    </source>
</evidence>
<evidence type="ECO:0000256" key="1">
    <source>
        <dbReference type="ARBA" id="ARBA00010062"/>
    </source>
</evidence>
<evidence type="ECO:0000256" key="2">
    <source>
        <dbReference type="ARBA" id="ARBA00022729"/>
    </source>
</evidence>
<organism evidence="6 7">
    <name type="scientific">Nocardia huaxiensis</name>
    <dbReference type="NCBI Taxonomy" id="2755382"/>
    <lineage>
        <taxon>Bacteria</taxon>
        <taxon>Bacillati</taxon>
        <taxon>Actinomycetota</taxon>
        <taxon>Actinomycetes</taxon>
        <taxon>Mycobacteriales</taxon>
        <taxon>Nocardiaceae</taxon>
        <taxon>Nocardia</taxon>
    </lineage>
</organism>
<reference evidence="6 7" key="1">
    <citation type="submission" date="2020-07" db="EMBL/GenBank/DDBJ databases">
        <authorList>
            <person name="Zhuang K."/>
            <person name="Ran Y."/>
        </authorList>
    </citation>
    <scope>NUCLEOTIDE SEQUENCE [LARGE SCALE GENOMIC DNA]</scope>
    <source>
        <strain evidence="6 7">WCH-YHL-001</strain>
    </source>
</reference>
<dbReference type="EMBL" id="CP059399">
    <property type="protein sequence ID" value="QLY34481.1"/>
    <property type="molecule type" value="Genomic_DNA"/>
</dbReference>
<dbReference type="PANTHER" id="PTHR47151:SF2">
    <property type="entry name" value="AMINO ACID BINDING PROTEIN"/>
    <property type="match status" value="1"/>
</dbReference>
<dbReference type="PANTHER" id="PTHR47151">
    <property type="entry name" value="LEU/ILE/VAL-BINDING ABC TRANSPORTER SUBUNIT"/>
    <property type="match status" value="1"/>
</dbReference>
<dbReference type="CDD" id="cd06342">
    <property type="entry name" value="PBP1_ABC_LIVBP-like"/>
    <property type="match status" value="1"/>
</dbReference>
<sequence length="451" mass="45655">MPPQPSGNSGPGYAIPGGPPPPASSPPSGPPHSSGSRAKWWLAAGAAAVVVVIAVTVGILRWGAKDSGSQDNAAAAGSAVSTVQPVPLISGIEPIGRLDAQGNLESSFGAGPYPAETTSATCTPQTIAIAGPLSGPNAPLGRNVLGGLRLAVDQFTKRNPDCSITVREFDTLGQPQTSAQVIPQIVNDPSVIALIGPVFSGETKANGKVLSDAGLPFLTPSATNATLSQQGWRTFFRGLASDDIQGPALGRYLAGSVGVTRACVISDDTEYGVGIAAAMTTELGTAALPSCSGTIPLGKDASDMVGKIAAAAPDAVYYGGYYSESAPILKQLRKAGVFAQFYSGDGSFDPEFVSGAGSDGSGTTLTCACGPAASGFDTDYRSLIGSAPGVYSVEAYDLATIVLGGIASGKTSRADLLAYLKGFDGVGLAGYYRWADNGEPAEPRVWLYQVS</sequence>
<name>A0A7D6VEA2_9NOCA</name>
<dbReference type="SUPFAM" id="SSF53822">
    <property type="entry name" value="Periplasmic binding protein-like I"/>
    <property type="match status" value="1"/>
</dbReference>
<dbReference type="Gene3D" id="3.40.50.2300">
    <property type="match status" value="2"/>
</dbReference>
<feature type="compositionally biased region" description="Pro residues" evidence="3">
    <location>
        <begin position="17"/>
        <end position="30"/>
    </location>
</feature>
<evidence type="ECO:0000256" key="3">
    <source>
        <dbReference type="SAM" id="MobiDB-lite"/>
    </source>
</evidence>
<feature type="domain" description="Leucine-binding protein" evidence="5">
    <location>
        <begin position="124"/>
        <end position="450"/>
    </location>
</feature>
<accession>A0A7D6VEA2</accession>
<keyword evidence="4" id="KW-0472">Membrane</keyword>
<keyword evidence="7" id="KW-1185">Reference proteome</keyword>
<keyword evidence="4" id="KW-1133">Transmembrane helix</keyword>
<dbReference type="Proteomes" id="UP000515512">
    <property type="component" value="Chromosome"/>
</dbReference>
<evidence type="ECO:0000313" key="7">
    <source>
        <dbReference type="Proteomes" id="UP000515512"/>
    </source>
</evidence>
<feature type="region of interest" description="Disordered" evidence="3">
    <location>
        <begin position="1"/>
        <end position="36"/>
    </location>
</feature>
<keyword evidence="4" id="KW-0812">Transmembrane</keyword>